<dbReference type="GO" id="GO:0016052">
    <property type="term" value="P:carbohydrate catabolic process"/>
    <property type="evidence" value="ECO:0007669"/>
    <property type="project" value="TreeGrafter"/>
</dbReference>
<evidence type="ECO:0000256" key="2">
    <source>
        <dbReference type="ARBA" id="ARBA00022723"/>
    </source>
</evidence>
<dbReference type="SUPFAM" id="SSF54826">
    <property type="entry name" value="Enolase N-terminal domain-like"/>
    <property type="match status" value="1"/>
</dbReference>
<dbReference type="InterPro" id="IPR046945">
    <property type="entry name" value="RHMD-like"/>
</dbReference>
<protein>
    <recommendedName>
        <fullName evidence="4">Mandelate racemase/muconate lactonizing enzyme C-terminal domain-containing protein</fullName>
    </recommendedName>
</protein>
<accession>A0A1A0R0D1</accession>
<evidence type="ECO:0000259" key="4">
    <source>
        <dbReference type="SMART" id="SM00922"/>
    </source>
</evidence>
<gene>
    <name evidence="5" type="ORF">A5792_25850</name>
</gene>
<dbReference type="PANTHER" id="PTHR13794">
    <property type="entry name" value="ENOLASE SUPERFAMILY, MANDELATE RACEMASE"/>
    <property type="match status" value="1"/>
</dbReference>
<evidence type="ECO:0000256" key="1">
    <source>
        <dbReference type="ARBA" id="ARBA00001946"/>
    </source>
</evidence>
<dbReference type="AlphaFoldDB" id="A0A1A0R0D1"/>
<proteinExistence type="predicted"/>
<dbReference type="InterPro" id="IPR029017">
    <property type="entry name" value="Enolase-like_N"/>
</dbReference>
<keyword evidence="2" id="KW-0479">Metal-binding</keyword>
<reference evidence="6" key="1">
    <citation type="submission" date="2016-06" db="EMBL/GenBank/DDBJ databases">
        <authorList>
            <person name="Sutton G."/>
            <person name="Brinkac L."/>
            <person name="Sanka R."/>
            <person name="Adams M."/>
            <person name="Lau E."/>
            <person name="Mehaffy C."/>
            <person name="Tameris M."/>
            <person name="Hatherill M."/>
            <person name="Hanekom W."/>
            <person name="Mahomed H."/>
            <person name="Mcshane H."/>
        </authorList>
    </citation>
    <scope>NUCLEOTIDE SEQUENCE [LARGE SCALE GENOMIC DNA]</scope>
    <source>
        <strain evidence="6">852002-51209_SCH5440388</strain>
    </source>
</reference>
<dbReference type="InterPro" id="IPR036849">
    <property type="entry name" value="Enolase-like_C_sf"/>
</dbReference>
<dbReference type="GO" id="GO:0000287">
    <property type="term" value="F:magnesium ion binding"/>
    <property type="evidence" value="ECO:0007669"/>
    <property type="project" value="TreeGrafter"/>
</dbReference>
<dbReference type="InterPro" id="IPR013342">
    <property type="entry name" value="Mandelate_racemase_C"/>
</dbReference>
<keyword evidence="3" id="KW-0460">Magnesium</keyword>
<evidence type="ECO:0000313" key="5">
    <source>
        <dbReference type="EMBL" id="OBB27229.1"/>
    </source>
</evidence>
<dbReference type="Gene3D" id="3.30.390.10">
    <property type="entry name" value="Enolase-like, N-terminal domain"/>
    <property type="match status" value="1"/>
</dbReference>
<dbReference type="PANTHER" id="PTHR13794:SF58">
    <property type="entry name" value="MITOCHONDRIAL ENOLASE SUPERFAMILY MEMBER 1"/>
    <property type="match status" value="1"/>
</dbReference>
<comment type="caution">
    <text evidence="5">The sequence shown here is derived from an EMBL/GenBank/DDBJ whole genome shotgun (WGS) entry which is preliminary data.</text>
</comment>
<sequence>MDALDVLATANMTDVCIECVEVRYLGIPTGIRPFRLPNGRLTPTDMPVMVLRLTDREGFQGFSLLWFQQQAQAALVGAGLSHLCAEVTPGSNLAELDAGIRAATRFIGEHGVMAFASSGLRMAAEDLVCRRRGVGLAELIGRRRDRVQLYQTGLMLQSSIDELVAEATSMCARGVRAMKMLVGKPDLDEDADRIHAVRDCLPADAVIMVDALQRWDNAETALRAAERFEPFGIKWIEDPLPHGDMAGYRDLAERCPIPIASGETLFAPADVDQLVGAGVPYIVGEPERLGGLWAWLHIAEKVRESGATMLPHLYPHVSAQLLATLRQDDVWLEYVPWFDQLVSQQLSFSADGTIHVDSGPGAGFTPCPDALDRLASGPWRRIDR</sequence>
<organism evidence="5 6">
    <name type="scientific">Mycolicibacterium peregrinum</name>
    <name type="common">Mycobacterium peregrinum</name>
    <dbReference type="NCBI Taxonomy" id="43304"/>
    <lineage>
        <taxon>Bacteria</taxon>
        <taxon>Bacillati</taxon>
        <taxon>Actinomycetota</taxon>
        <taxon>Actinomycetes</taxon>
        <taxon>Mycobacteriales</taxon>
        <taxon>Mycobacteriaceae</taxon>
        <taxon>Mycolicibacterium</taxon>
    </lineage>
</organism>
<dbReference type="SFLD" id="SFLDS00001">
    <property type="entry name" value="Enolase"/>
    <property type="match status" value="1"/>
</dbReference>
<evidence type="ECO:0000313" key="6">
    <source>
        <dbReference type="Proteomes" id="UP000093902"/>
    </source>
</evidence>
<feature type="domain" description="Mandelate racemase/muconate lactonizing enzyme C-terminal" evidence="4">
    <location>
        <begin position="160"/>
        <end position="258"/>
    </location>
</feature>
<dbReference type="Proteomes" id="UP000093902">
    <property type="component" value="Unassembled WGS sequence"/>
</dbReference>
<comment type="cofactor">
    <cofactor evidence="1">
        <name>Mg(2+)</name>
        <dbReference type="ChEBI" id="CHEBI:18420"/>
    </cofactor>
</comment>
<name>A0A1A0R0D1_MYCPR</name>
<evidence type="ECO:0000256" key="3">
    <source>
        <dbReference type="ARBA" id="ARBA00022842"/>
    </source>
</evidence>
<dbReference type="Pfam" id="PF13378">
    <property type="entry name" value="MR_MLE_C"/>
    <property type="match status" value="1"/>
</dbReference>
<dbReference type="SUPFAM" id="SSF51604">
    <property type="entry name" value="Enolase C-terminal domain-like"/>
    <property type="match status" value="1"/>
</dbReference>
<dbReference type="EMBL" id="LZSO01000031">
    <property type="protein sequence ID" value="OBB27229.1"/>
    <property type="molecule type" value="Genomic_DNA"/>
</dbReference>
<dbReference type="GO" id="GO:0016836">
    <property type="term" value="F:hydro-lyase activity"/>
    <property type="evidence" value="ECO:0007669"/>
    <property type="project" value="TreeGrafter"/>
</dbReference>
<dbReference type="InterPro" id="IPR029065">
    <property type="entry name" value="Enolase_C-like"/>
</dbReference>
<dbReference type="Gene3D" id="3.20.20.120">
    <property type="entry name" value="Enolase-like C-terminal domain"/>
    <property type="match status" value="1"/>
</dbReference>
<dbReference type="SMART" id="SM00922">
    <property type="entry name" value="MR_MLE"/>
    <property type="match status" value="1"/>
</dbReference>